<feature type="region of interest" description="Disordered" evidence="1">
    <location>
        <begin position="347"/>
        <end position="383"/>
    </location>
</feature>
<feature type="region of interest" description="Disordered" evidence="1">
    <location>
        <begin position="647"/>
        <end position="708"/>
    </location>
</feature>
<dbReference type="EMBL" id="JBBPHU010000004">
    <property type="protein sequence ID" value="KAK7519077.1"/>
    <property type="molecule type" value="Genomic_DNA"/>
</dbReference>
<dbReference type="Pfam" id="PF25130">
    <property type="entry name" value="DUF7820"/>
    <property type="match status" value="1"/>
</dbReference>
<feature type="compositionally biased region" description="Low complexity" evidence="1">
    <location>
        <begin position="647"/>
        <end position="683"/>
    </location>
</feature>
<name>A0ABR1KT60_9PEZI</name>
<dbReference type="InterPro" id="IPR056722">
    <property type="entry name" value="DUF7820"/>
</dbReference>
<sequence>MDSRQPHDHDQAPSNTNPNIFDDEYAVENSSDLDGESAVADGFRPTAQTHPDQGPTSVASRTSAALDHRWSRQSSVCHSISENFPPESKNPCGPGSSSVQPRSSISKGGHAPPTSVPVANEGSNATVAERSQSDSPAGQRAAAPLQHRISIASTSSFATVQNSSSPYAAAHSGPSHPYGMYPQGTGLTRSLSTSTTATSRTPGRSSVAGQAPQHPYAMYQQNVVDDPDEIQSAPAVPNAIPVGFPGLGAGFHRQIGPDGEEQDIIGPDGHTEQLPPYSRFPEEGPTKASLLAVPEEYGMYDTDTPAAAGGATAAAASSVAGTGAAARAAANPSAEALVGNNATANRAVTSRPNEPHNGQGHAGSGASSTVVGTENVRRPWSEKTWDEKKKTKILWGKVPLWLLIIALVIILILAIVLGAVIGTLVAKEKMADKKHQYKDPSAVLTSRIDATPIPTPTNLPDLPLGKFALPIRSPDVSSNECLSISNQNDAWSCDMEGAPIEVNVENPSAKGFAAWMNPLSNASGVNYGTQVPKIAPILLDLVEDLDSPSDGPAWHFQTLYDKMVILRHEDLNVNSASNNDNKNKVKRQNSPPWASGSSLQMPPGFLHRGQVAAGETPWLCIWNQTFLETFFYVARNSTAVQATPAVTTPLPSATSPSTAPIYSSPTSIEPSTTTVFETSPTVTAYQKRGSPSTIGPSIATSTEDPNDLASYPRLVKLEERRMVTNTAPYCQKMQLLDDGQLVMWHDSNGDDLTIELSENEDNDNNHGSGSGSSSSRRSLTKRNSDGTSCHCQWTYS</sequence>
<feature type="compositionally biased region" description="Polar residues" evidence="1">
    <location>
        <begin position="689"/>
        <end position="703"/>
    </location>
</feature>
<keyword evidence="2" id="KW-0812">Transmembrane</keyword>
<protein>
    <recommendedName>
        <fullName evidence="3">DUF7820 domain-containing protein</fullName>
    </recommendedName>
</protein>
<evidence type="ECO:0000313" key="4">
    <source>
        <dbReference type="EMBL" id="KAK7519077.1"/>
    </source>
</evidence>
<feature type="compositionally biased region" description="Polar residues" evidence="1">
    <location>
        <begin position="588"/>
        <end position="600"/>
    </location>
</feature>
<evidence type="ECO:0000256" key="2">
    <source>
        <dbReference type="SAM" id="Phobius"/>
    </source>
</evidence>
<evidence type="ECO:0000256" key="1">
    <source>
        <dbReference type="SAM" id="MobiDB-lite"/>
    </source>
</evidence>
<accession>A0ABR1KT60</accession>
<reference evidence="4 5" key="1">
    <citation type="submission" date="2024-04" db="EMBL/GenBank/DDBJ databases">
        <title>Phyllosticta paracitricarpa is synonymous to the EU quarantine fungus P. citricarpa based on phylogenomic analyses.</title>
        <authorList>
            <consortium name="Lawrence Berkeley National Laboratory"/>
            <person name="Van Ingen-Buijs V.A."/>
            <person name="Van Westerhoven A.C."/>
            <person name="Haridas S."/>
            <person name="Skiadas P."/>
            <person name="Martin F."/>
            <person name="Groenewald J.Z."/>
            <person name="Crous P.W."/>
            <person name="Seidl M.F."/>
        </authorList>
    </citation>
    <scope>NUCLEOTIDE SEQUENCE [LARGE SCALE GENOMIC DNA]</scope>
    <source>
        <strain evidence="4 5">CBS 123371</strain>
    </source>
</reference>
<feature type="compositionally biased region" description="Polar residues" evidence="1">
    <location>
        <begin position="72"/>
        <end position="82"/>
    </location>
</feature>
<proteinExistence type="predicted"/>
<feature type="compositionally biased region" description="Polar residues" evidence="1">
    <location>
        <begin position="121"/>
        <end position="136"/>
    </location>
</feature>
<comment type="caution">
    <text evidence="4">The sequence shown here is derived from an EMBL/GenBank/DDBJ whole genome shotgun (WGS) entry which is preliminary data.</text>
</comment>
<feature type="region of interest" description="Disordered" evidence="1">
    <location>
        <begin position="575"/>
        <end position="600"/>
    </location>
</feature>
<feature type="compositionally biased region" description="Basic and acidic residues" evidence="1">
    <location>
        <begin position="1"/>
        <end position="11"/>
    </location>
</feature>
<feature type="compositionally biased region" description="Polar residues" evidence="1">
    <location>
        <begin position="95"/>
        <end position="106"/>
    </location>
</feature>
<dbReference type="Proteomes" id="UP001363622">
    <property type="component" value="Unassembled WGS sequence"/>
</dbReference>
<keyword evidence="2" id="KW-0472">Membrane</keyword>
<feature type="domain" description="DUF7820" evidence="3">
    <location>
        <begin position="445"/>
        <end position="794"/>
    </location>
</feature>
<organism evidence="4 5">
    <name type="scientific">Phyllosticta citriasiana</name>
    <dbReference type="NCBI Taxonomy" id="595635"/>
    <lineage>
        <taxon>Eukaryota</taxon>
        <taxon>Fungi</taxon>
        <taxon>Dikarya</taxon>
        <taxon>Ascomycota</taxon>
        <taxon>Pezizomycotina</taxon>
        <taxon>Dothideomycetes</taxon>
        <taxon>Dothideomycetes incertae sedis</taxon>
        <taxon>Botryosphaeriales</taxon>
        <taxon>Phyllostictaceae</taxon>
        <taxon>Phyllosticta</taxon>
    </lineage>
</organism>
<feature type="region of interest" description="Disordered" evidence="1">
    <location>
        <begin position="752"/>
        <end position="787"/>
    </location>
</feature>
<feature type="compositionally biased region" description="Low complexity" evidence="1">
    <location>
        <begin position="184"/>
        <end position="206"/>
    </location>
</feature>
<dbReference type="PANTHER" id="PTHR42078">
    <property type="entry name" value="GLUCAN 1, 4-ALPHA-GLUCOSIDASE"/>
    <property type="match status" value="1"/>
</dbReference>
<gene>
    <name evidence="4" type="ORF">IWZ03DRAFT_164137</name>
</gene>
<feature type="region of interest" description="Disordered" evidence="1">
    <location>
        <begin position="1"/>
        <end position="144"/>
    </location>
</feature>
<keyword evidence="5" id="KW-1185">Reference proteome</keyword>
<feature type="transmembrane region" description="Helical" evidence="2">
    <location>
        <begin position="400"/>
        <end position="426"/>
    </location>
</feature>
<feature type="compositionally biased region" description="Polar residues" evidence="1">
    <location>
        <begin position="46"/>
        <end position="63"/>
    </location>
</feature>
<keyword evidence="2" id="KW-1133">Transmembrane helix</keyword>
<evidence type="ECO:0000313" key="5">
    <source>
        <dbReference type="Proteomes" id="UP001363622"/>
    </source>
</evidence>
<dbReference type="PANTHER" id="PTHR42078:SF1">
    <property type="entry name" value="GLUCAN 1, 4-ALPHA-GLUCOSIDASE"/>
    <property type="match status" value="1"/>
</dbReference>
<evidence type="ECO:0000259" key="3">
    <source>
        <dbReference type="Pfam" id="PF25130"/>
    </source>
</evidence>
<feature type="compositionally biased region" description="Acidic residues" evidence="1">
    <location>
        <begin position="21"/>
        <end position="35"/>
    </location>
</feature>
<feature type="region of interest" description="Disordered" evidence="1">
    <location>
        <begin position="165"/>
        <end position="212"/>
    </location>
</feature>